<reference evidence="2 3" key="1">
    <citation type="journal article" date="2014" name="Am. J. Bot.">
        <title>Genome assembly and annotation for red clover (Trifolium pratense; Fabaceae).</title>
        <authorList>
            <person name="Istvanek J."/>
            <person name="Jaros M."/>
            <person name="Krenek A."/>
            <person name="Repkova J."/>
        </authorList>
    </citation>
    <scope>NUCLEOTIDE SEQUENCE [LARGE SCALE GENOMIC DNA]</scope>
    <source>
        <strain evidence="3">cv. Tatra</strain>
        <tissue evidence="2">Young leaves</tissue>
    </source>
</reference>
<dbReference type="Proteomes" id="UP000236291">
    <property type="component" value="Unassembled WGS sequence"/>
</dbReference>
<comment type="caution">
    <text evidence="2">The sequence shown here is derived from an EMBL/GenBank/DDBJ whole genome shotgun (WGS) entry which is preliminary data.</text>
</comment>
<feature type="compositionally biased region" description="Polar residues" evidence="1">
    <location>
        <begin position="170"/>
        <end position="179"/>
    </location>
</feature>
<proteinExistence type="predicted"/>
<feature type="region of interest" description="Disordered" evidence="1">
    <location>
        <begin position="149"/>
        <end position="179"/>
    </location>
</feature>
<dbReference type="AlphaFoldDB" id="A0A2K3MFB8"/>
<reference evidence="2 3" key="2">
    <citation type="journal article" date="2017" name="Front. Plant Sci.">
        <title>Gene Classification and Mining of Molecular Markers Useful in Red Clover (Trifolium pratense) Breeding.</title>
        <authorList>
            <person name="Istvanek J."/>
            <person name="Dluhosova J."/>
            <person name="Dluhos P."/>
            <person name="Patkova L."/>
            <person name="Nedelnik J."/>
            <person name="Repkova J."/>
        </authorList>
    </citation>
    <scope>NUCLEOTIDE SEQUENCE [LARGE SCALE GENOMIC DNA]</scope>
    <source>
        <strain evidence="3">cv. Tatra</strain>
        <tissue evidence="2">Young leaves</tissue>
    </source>
</reference>
<evidence type="ECO:0000256" key="1">
    <source>
        <dbReference type="SAM" id="MobiDB-lite"/>
    </source>
</evidence>
<accession>A0A2K3MFB8</accession>
<sequence length="179" mass="20028">MDLPTTLSSMDLQEAIQTNNERLDDVQYHQHTLEASLAASNQIIHDKLDKQHQRQDSLESKIDGLDKKMANRFDRFESGLDKKMEDRFDRFESIMNTRLAARSVPVESDLHSAGNSSTPLVPPGFESAPVNTTQPVHVSLPTPTHHIIPTLPTATLNTPPPPPFPPPIYKSNQTPPQHQ</sequence>
<gene>
    <name evidence="2" type="ORF">L195_g045601</name>
</gene>
<protein>
    <submittedName>
        <fullName evidence="2">Uncharacterized protein</fullName>
    </submittedName>
</protein>
<evidence type="ECO:0000313" key="3">
    <source>
        <dbReference type="Proteomes" id="UP000236291"/>
    </source>
</evidence>
<organism evidence="2 3">
    <name type="scientific">Trifolium pratense</name>
    <name type="common">Red clover</name>
    <dbReference type="NCBI Taxonomy" id="57577"/>
    <lineage>
        <taxon>Eukaryota</taxon>
        <taxon>Viridiplantae</taxon>
        <taxon>Streptophyta</taxon>
        <taxon>Embryophyta</taxon>
        <taxon>Tracheophyta</taxon>
        <taxon>Spermatophyta</taxon>
        <taxon>Magnoliopsida</taxon>
        <taxon>eudicotyledons</taxon>
        <taxon>Gunneridae</taxon>
        <taxon>Pentapetalae</taxon>
        <taxon>rosids</taxon>
        <taxon>fabids</taxon>
        <taxon>Fabales</taxon>
        <taxon>Fabaceae</taxon>
        <taxon>Papilionoideae</taxon>
        <taxon>50 kb inversion clade</taxon>
        <taxon>NPAAA clade</taxon>
        <taxon>Hologalegina</taxon>
        <taxon>IRL clade</taxon>
        <taxon>Trifolieae</taxon>
        <taxon>Trifolium</taxon>
    </lineage>
</organism>
<feature type="compositionally biased region" description="Pro residues" evidence="1">
    <location>
        <begin position="158"/>
        <end position="168"/>
    </location>
</feature>
<name>A0A2K3MFB8_TRIPR</name>
<evidence type="ECO:0000313" key="2">
    <source>
        <dbReference type="EMBL" id="PNX89481.1"/>
    </source>
</evidence>
<dbReference type="EMBL" id="ASHM01059940">
    <property type="protein sequence ID" value="PNX89481.1"/>
    <property type="molecule type" value="Genomic_DNA"/>
</dbReference>
<feature type="non-terminal residue" evidence="2">
    <location>
        <position position="179"/>
    </location>
</feature>